<dbReference type="AlphaFoldDB" id="A0A8C5ICP5"/>
<dbReference type="Proteomes" id="UP000694408">
    <property type="component" value="Unplaced"/>
</dbReference>
<dbReference type="GO" id="GO:0004651">
    <property type="term" value="F:polynucleotide 5'-phosphatase activity"/>
    <property type="evidence" value="ECO:0007669"/>
    <property type="project" value="TreeGrafter"/>
</dbReference>
<reference evidence="1" key="1">
    <citation type="submission" date="2025-08" db="UniProtKB">
        <authorList>
            <consortium name="Ensembl"/>
        </authorList>
    </citation>
    <scope>IDENTIFICATION</scope>
</reference>
<evidence type="ECO:0000313" key="1">
    <source>
        <dbReference type="Ensembl" id="ENSJHYP00000000012.1"/>
    </source>
</evidence>
<dbReference type="InterPro" id="IPR029021">
    <property type="entry name" value="Prot-tyrosine_phosphatase-like"/>
</dbReference>
<organism evidence="1 2">
    <name type="scientific">Junco hyemalis</name>
    <name type="common">Dark-eyed junco</name>
    <dbReference type="NCBI Taxonomy" id="40217"/>
    <lineage>
        <taxon>Eukaryota</taxon>
        <taxon>Metazoa</taxon>
        <taxon>Chordata</taxon>
        <taxon>Craniata</taxon>
        <taxon>Vertebrata</taxon>
        <taxon>Euteleostomi</taxon>
        <taxon>Archelosauria</taxon>
        <taxon>Archosauria</taxon>
        <taxon>Dinosauria</taxon>
        <taxon>Saurischia</taxon>
        <taxon>Theropoda</taxon>
        <taxon>Coelurosauria</taxon>
        <taxon>Aves</taxon>
        <taxon>Neognathae</taxon>
        <taxon>Neoaves</taxon>
        <taxon>Telluraves</taxon>
        <taxon>Australaves</taxon>
        <taxon>Passeriformes</taxon>
        <taxon>Passerellidae</taxon>
        <taxon>Junco</taxon>
    </lineage>
</organism>
<dbReference type="PANTHER" id="PTHR10367">
    <property type="entry name" value="MRNA-CAPPING ENZYME"/>
    <property type="match status" value="1"/>
</dbReference>
<dbReference type="PANTHER" id="PTHR10367:SF9">
    <property type="entry name" value="DUAL-SPECIFICITY PHOSPHATASE 11 (RNA_RNP COMPLEX 1-INTERACTING)"/>
    <property type="match status" value="1"/>
</dbReference>
<sequence length="183" mass="21149">MAGRGSCRVPERWTQYSPLGRRMAGTRFVAFKVPLRKSFGQNLLPEQRFSPRDLLRKVQERKEELGLIIDLTYTTRYYSREDLPRSMGYCKILTRGHEIPNRKTFLRFRNLVRRFLMANRDNGEPALGLAVPRNAKNGIFWGKMSPNSDIRGRDGGRAHPGGLGAPTHHKHCGVLWDWSLNWD</sequence>
<accession>A0A8C5ICP5</accession>
<name>A0A8C5ICP5_JUNHY</name>
<protein>
    <recommendedName>
        <fullName evidence="3">DUS11 phosphatase</fullName>
    </recommendedName>
</protein>
<dbReference type="Ensembl" id="ENSJHYT00000000016.1">
    <property type="protein sequence ID" value="ENSJHYP00000000012.1"/>
    <property type="gene ID" value="ENSJHYG00000000014.1"/>
</dbReference>
<dbReference type="SUPFAM" id="SSF52799">
    <property type="entry name" value="(Phosphotyrosine protein) phosphatases II"/>
    <property type="match status" value="1"/>
</dbReference>
<reference evidence="1" key="2">
    <citation type="submission" date="2025-09" db="UniProtKB">
        <authorList>
            <consortium name="Ensembl"/>
        </authorList>
    </citation>
    <scope>IDENTIFICATION</scope>
</reference>
<evidence type="ECO:0008006" key="3">
    <source>
        <dbReference type="Google" id="ProtNLM"/>
    </source>
</evidence>
<proteinExistence type="predicted"/>
<dbReference type="OMA" id="YLQANTH"/>
<keyword evidence="2" id="KW-1185">Reference proteome</keyword>
<dbReference type="InterPro" id="IPR051029">
    <property type="entry name" value="mRNA_Capping_Enz/RNA_Phosphat"/>
</dbReference>
<dbReference type="Gene3D" id="3.90.190.10">
    <property type="entry name" value="Protein tyrosine phosphatase superfamily"/>
    <property type="match status" value="1"/>
</dbReference>
<evidence type="ECO:0000313" key="2">
    <source>
        <dbReference type="Proteomes" id="UP000694408"/>
    </source>
</evidence>